<comment type="caution">
    <text evidence="4">The sequence shown here is derived from an EMBL/GenBank/DDBJ whole genome shotgun (WGS) entry which is preliminary data.</text>
</comment>
<protein>
    <submittedName>
        <fullName evidence="4">Uncharacterized protein</fullName>
    </submittedName>
</protein>
<feature type="compositionally biased region" description="Basic and acidic residues" evidence="1">
    <location>
        <begin position="346"/>
        <end position="371"/>
    </location>
</feature>
<evidence type="ECO:0000256" key="3">
    <source>
        <dbReference type="SAM" id="SignalP"/>
    </source>
</evidence>
<keyword evidence="2" id="KW-1133">Transmembrane helix</keyword>
<dbReference type="EMBL" id="JAEVFJ010000009">
    <property type="protein sequence ID" value="KAH8102712.1"/>
    <property type="molecule type" value="Genomic_DNA"/>
</dbReference>
<proteinExistence type="predicted"/>
<feature type="region of interest" description="Disordered" evidence="1">
    <location>
        <begin position="435"/>
        <end position="461"/>
    </location>
</feature>
<feature type="chain" id="PRO_5035442482" evidence="3">
    <location>
        <begin position="25"/>
        <end position="461"/>
    </location>
</feature>
<feature type="region of interest" description="Disordered" evidence="1">
    <location>
        <begin position="219"/>
        <end position="262"/>
    </location>
</feature>
<evidence type="ECO:0000256" key="1">
    <source>
        <dbReference type="SAM" id="MobiDB-lite"/>
    </source>
</evidence>
<name>A0A8K0URZ4_9AGAR</name>
<keyword evidence="2" id="KW-0812">Transmembrane</keyword>
<feature type="transmembrane region" description="Helical" evidence="2">
    <location>
        <begin position="283"/>
        <end position="306"/>
    </location>
</feature>
<dbReference type="Proteomes" id="UP000813824">
    <property type="component" value="Unassembled WGS sequence"/>
</dbReference>
<evidence type="ECO:0000313" key="5">
    <source>
        <dbReference type="Proteomes" id="UP000813824"/>
    </source>
</evidence>
<reference evidence="4" key="1">
    <citation type="journal article" date="2021" name="New Phytol.">
        <title>Evolutionary innovations through gain and loss of genes in the ectomycorrhizal Boletales.</title>
        <authorList>
            <person name="Wu G."/>
            <person name="Miyauchi S."/>
            <person name="Morin E."/>
            <person name="Kuo A."/>
            <person name="Drula E."/>
            <person name="Varga T."/>
            <person name="Kohler A."/>
            <person name="Feng B."/>
            <person name="Cao Y."/>
            <person name="Lipzen A."/>
            <person name="Daum C."/>
            <person name="Hundley H."/>
            <person name="Pangilinan J."/>
            <person name="Johnson J."/>
            <person name="Barry K."/>
            <person name="LaButti K."/>
            <person name="Ng V."/>
            <person name="Ahrendt S."/>
            <person name="Min B."/>
            <person name="Choi I.G."/>
            <person name="Park H."/>
            <person name="Plett J.M."/>
            <person name="Magnuson J."/>
            <person name="Spatafora J.W."/>
            <person name="Nagy L.G."/>
            <person name="Henrissat B."/>
            <person name="Grigoriev I.V."/>
            <person name="Yang Z.L."/>
            <person name="Xu J."/>
            <person name="Martin F.M."/>
        </authorList>
    </citation>
    <scope>NUCLEOTIDE SEQUENCE</scope>
    <source>
        <strain evidence="4">KKN 215</strain>
    </source>
</reference>
<sequence>MDKLPPVAYATLVVVVCVGKLVHGVEQNFTIDDQIGDIRTGRKVNYLGVWSSGNVCPMCVGKTPDPAQAHSGSWHYSDALAAQTPNSGFTFNFTGTAVYIYAILQNSSPTYLDITLDGGSPVAFSPPSELVHDPPMTFYYGFPVFSSAGIINGDHTVTVELRQNLGIIGTGTMLLFDYIVYTMDISDLGSPATTPLPTSIAPSQTSSFTGSAQFRSDIPSLRSEASPQSNAPRSSTSPATLLGSSAGDTQIGSVTRTQSSTPLQALNPAVSTTQPNNQHIHPAVIGGAIAVPAIVVLLSLLAWYLYRRRSRKLQDAYTKKDQPPFELDAHDNGATVARQLPASESDASHPEAEEGLERPLSDAKIDEERTPGRLYADSDVLSTNEPPTPAEQNVGYRMYTGPTLLTSSDDETAAVRAELALRHDRRVQMMWLEMGDLGDQDEEQLPPYSPPRSDRVPSPVA</sequence>
<dbReference type="OrthoDB" id="2758521at2759"/>
<feature type="signal peptide" evidence="3">
    <location>
        <begin position="1"/>
        <end position="24"/>
    </location>
</feature>
<keyword evidence="2" id="KW-0472">Membrane</keyword>
<evidence type="ECO:0000313" key="4">
    <source>
        <dbReference type="EMBL" id="KAH8102712.1"/>
    </source>
</evidence>
<dbReference type="AlphaFoldDB" id="A0A8K0URZ4"/>
<gene>
    <name evidence="4" type="ORF">BXZ70DRAFT_1006613</name>
</gene>
<evidence type="ECO:0000256" key="2">
    <source>
        <dbReference type="SAM" id="Phobius"/>
    </source>
</evidence>
<accession>A0A8K0URZ4</accession>
<keyword evidence="5" id="KW-1185">Reference proteome</keyword>
<feature type="compositionally biased region" description="Polar residues" evidence="1">
    <location>
        <begin position="223"/>
        <end position="262"/>
    </location>
</feature>
<feature type="region of interest" description="Disordered" evidence="1">
    <location>
        <begin position="340"/>
        <end position="395"/>
    </location>
</feature>
<organism evidence="4 5">
    <name type="scientific">Cristinia sonorae</name>
    <dbReference type="NCBI Taxonomy" id="1940300"/>
    <lineage>
        <taxon>Eukaryota</taxon>
        <taxon>Fungi</taxon>
        <taxon>Dikarya</taxon>
        <taxon>Basidiomycota</taxon>
        <taxon>Agaricomycotina</taxon>
        <taxon>Agaricomycetes</taxon>
        <taxon>Agaricomycetidae</taxon>
        <taxon>Agaricales</taxon>
        <taxon>Pleurotineae</taxon>
        <taxon>Stephanosporaceae</taxon>
        <taxon>Cristinia</taxon>
    </lineage>
</organism>
<dbReference type="Gene3D" id="2.60.120.260">
    <property type="entry name" value="Galactose-binding domain-like"/>
    <property type="match status" value="1"/>
</dbReference>
<keyword evidence="3" id="KW-0732">Signal</keyword>